<organism evidence="2 3">
    <name type="scientific">Exiguobacterium chiriqhucha RW-2</name>
    <dbReference type="NCBI Taxonomy" id="1345023"/>
    <lineage>
        <taxon>Bacteria</taxon>
        <taxon>Bacillati</taxon>
        <taxon>Bacillota</taxon>
        <taxon>Bacilli</taxon>
        <taxon>Bacillales</taxon>
        <taxon>Bacillales Family XII. Incertae Sedis</taxon>
        <taxon>Exiguobacterium</taxon>
    </lineage>
</organism>
<feature type="domain" description="Beta-lactamase-related" evidence="1">
    <location>
        <begin position="14"/>
        <end position="321"/>
    </location>
</feature>
<protein>
    <recommendedName>
        <fullName evidence="1">Beta-lactamase-related domain-containing protein</fullName>
    </recommendedName>
</protein>
<dbReference type="PATRIC" id="fig|1345023.5.peg.442"/>
<dbReference type="Gene3D" id="3.40.710.10">
    <property type="entry name" value="DD-peptidase/beta-lactamase superfamily"/>
    <property type="match status" value="1"/>
</dbReference>
<accession>U1LLC0</accession>
<dbReference type="EMBL" id="ATCL01000009">
    <property type="protein sequence ID" value="ERG68343.1"/>
    <property type="molecule type" value="Genomic_DNA"/>
</dbReference>
<dbReference type="PANTHER" id="PTHR43283:SF7">
    <property type="entry name" value="BETA-LACTAMASE-RELATED DOMAIN-CONTAINING PROTEIN"/>
    <property type="match status" value="1"/>
</dbReference>
<dbReference type="AlphaFoldDB" id="U1LLC0"/>
<gene>
    <name evidence="2" type="ORF">M467_13770</name>
</gene>
<sequence length="340" mass="38653">MKTSYVALDSYVRHIQNLNHSSAAALLVLQDDRIVFENYDGFHSNHDAKVVDVNSMFNVASARKSYLGLAIAYALYEGKIRHLDDLVSNYFDEHDVDTFRGTTIRHLVTHSHGLNRDETGVLFREFDAGEGWAYRNVNVEIVTDLFKRLYGYDFTHLLRERVFRPMGLSRTEWATDAAPSFVKVIDDPDEEASYKLYPFDDGMGSNLHTTAREFAAWGNLHLNIGRHHGVQIVPEEVIRLATSIQSPAYPNSTFPTNGLFWYVQGEPKAWSELGEAVPAGSYQILGNTGPLLLVIPAYRTVVVRMYNKLYNYGGDRYLDYLREFSNLAAETVRPIDNLMP</sequence>
<name>U1LLC0_9BACL</name>
<dbReference type="PANTHER" id="PTHR43283">
    <property type="entry name" value="BETA-LACTAMASE-RELATED"/>
    <property type="match status" value="1"/>
</dbReference>
<keyword evidence="3" id="KW-1185">Reference proteome</keyword>
<dbReference type="SUPFAM" id="SSF56601">
    <property type="entry name" value="beta-lactamase/transpeptidase-like"/>
    <property type="match status" value="1"/>
</dbReference>
<comment type="caution">
    <text evidence="2">The sequence shown here is derived from an EMBL/GenBank/DDBJ whole genome shotgun (WGS) entry which is preliminary data.</text>
</comment>
<dbReference type="InterPro" id="IPR012338">
    <property type="entry name" value="Beta-lactam/transpept-like"/>
</dbReference>
<evidence type="ECO:0000259" key="1">
    <source>
        <dbReference type="Pfam" id="PF00144"/>
    </source>
</evidence>
<dbReference type="eggNOG" id="COG1680">
    <property type="taxonomic scope" value="Bacteria"/>
</dbReference>
<dbReference type="Proteomes" id="UP000016464">
    <property type="component" value="Unassembled WGS sequence"/>
</dbReference>
<proteinExistence type="predicted"/>
<dbReference type="InterPro" id="IPR050789">
    <property type="entry name" value="Diverse_Enzym_Activities"/>
</dbReference>
<dbReference type="OrthoDB" id="2356735at2"/>
<reference evidence="2 3" key="1">
    <citation type="journal article" date="2013" name="Genome Announc.">
        <title>Draft Genome Sequence of Exiguobacterium pavilionensis Strain RW-2, with Wide Thermal, Salinity, and pH Tolerance, Isolated from Modern Freshwater Microbialites.</title>
        <authorList>
            <person name="White R.A.III."/>
            <person name="Grassa C.J."/>
            <person name="Suttle C.A."/>
        </authorList>
    </citation>
    <scope>NUCLEOTIDE SEQUENCE [LARGE SCALE GENOMIC DNA]</scope>
    <source>
        <strain evidence="2 3">RW-2</strain>
    </source>
</reference>
<evidence type="ECO:0000313" key="2">
    <source>
        <dbReference type="EMBL" id="ERG68343.1"/>
    </source>
</evidence>
<dbReference type="InterPro" id="IPR001466">
    <property type="entry name" value="Beta-lactam-related"/>
</dbReference>
<dbReference type="RefSeq" id="WP_021065607.1">
    <property type="nucleotide sequence ID" value="NZ_ATCL01000009.1"/>
</dbReference>
<dbReference type="Pfam" id="PF00144">
    <property type="entry name" value="Beta-lactamase"/>
    <property type="match status" value="1"/>
</dbReference>
<dbReference type="STRING" id="1385984.GCA_000702565_01029"/>
<evidence type="ECO:0000313" key="3">
    <source>
        <dbReference type="Proteomes" id="UP000016464"/>
    </source>
</evidence>